<sequence>TEEVNEMLSSSSGYREIRTMGWLSEQVHLGGDSSCMDWKPVFMALTEKDMLLYEAAPWSKEDWSAPYLSHPLLATRLVHPGRGSGQIQNVELSFGTRTGSRKGVEAHLFRVETQRELAHWSRCIVQGAHDAALLIKEINCAVTWQGQEARLTIHFENGFSLTDARSGSDTISKSQVLWYFPFERLKMSADDGQRLLWLDFGGEEGEQ</sequence>
<proteinExistence type="predicted"/>
<evidence type="ECO:0000256" key="2">
    <source>
        <dbReference type="ARBA" id="ARBA00022490"/>
    </source>
</evidence>
<evidence type="ECO:0000259" key="3">
    <source>
        <dbReference type="PROSITE" id="PS50003"/>
    </source>
</evidence>
<evidence type="ECO:0000313" key="5">
    <source>
        <dbReference type="Proteomes" id="UP000001593"/>
    </source>
</evidence>
<dbReference type="Pfam" id="PF23012">
    <property type="entry name" value="Syntrophin_4th"/>
    <property type="match status" value="1"/>
</dbReference>
<protein>
    <recommendedName>
        <fullName evidence="3">PH domain-containing protein</fullName>
    </recommendedName>
</protein>
<dbReference type="GO" id="GO:0005737">
    <property type="term" value="C:cytoplasm"/>
    <property type="evidence" value="ECO:0007669"/>
    <property type="project" value="UniProtKB-SubCell"/>
</dbReference>
<dbReference type="EMBL" id="DS474050">
    <property type="protein sequence ID" value="EDO27025.1"/>
    <property type="molecule type" value="Genomic_DNA"/>
</dbReference>
<dbReference type="eggNOG" id="KOG3551">
    <property type="taxonomic scope" value="Eukaryota"/>
</dbReference>
<feature type="non-terminal residue" evidence="4">
    <location>
        <position position="207"/>
    </location>
</feature>
<dbReference type="STRING" id="45351.A7TAE6"/>
<keyword evidence="2" id="KW-0963">Cytoplasm</keyword>
<dbReference type="SMART" id="SM00233">
    <property type="entry name" value="PH"/>
    <property type="match status" value="1"/>
</dbReference>
<accession>A7TAE6</accession>
<dbReference type="PANTHER" id="PTHR10554:SF12">
    <property type="entry name" value="IP02644P"/>
    <property type="match status" value="1"/>
</dbReference>
<dbReference type="Pfam" id="PF00169">
    <property type="entry name" value="PH"/>
    <property type="match status" value="1"/>
</dbReference>
<dbReference type="InParanoid" id="A7TAE6"/>
<dbReference type="HOGENOM" id="CLU_026406_2_0_1"/>
<gene>
    <name evidence="4" type="ORF">NEMVEDRAFT_v1g224473</name>
</gene>
<dbReference type="InterPro" id="IPR015482">
    <property type="entry name" value="Syntrophin"/>
</dbReference>
<dbReference type="KEGG" id="nve:5497272"/>
<dbReference type="InterPro" id="IPR055108">
    <property type="entry name" value="Syntrophin_4th"/>
</dbReference>
<comment type="subcellular location">
    <subcellularLocation>
        <location evidence="1">Cytoplasm</location>
    </subcellularLocation>
</comment>
<dbReference type="Proteomes" id="UP000001593">
    <property type="component" value="Unassembled WGS sequence"/>
</dbReference>
<evidence type="ECO:0000256" key="1">
    <source>
        <dbReference type="ARBA" id="ARBA00004496"/>
    </source>
</evidence>
<dbReference type="PROSITE" id="PS50003">
    <property type="entry name" value="PH_DOMAIN"/>
    <property type="match status" value="1"/>
</dbReference>
<feature type="domain" description="PH" evidence="3">
    <location>
        <begin position="16"/>
        <end position="129"/>
    </location>
</feature>
<feature type="non-terminal residue" evidence="4">
    <location>
        <position position="1"/>
    </location>
</feature>
<reference evidence="4 5" key="1">
    <citation type="journal article" date="2007" name="Science">
        <title>Sea anemone genome reveals ancestral eumetazoan gene repertoire and genomic organization.</title>
        <authorList>
            <person name="Putnam N.H."/>
            <person name="Srivastava M."/>
            <person name="Hellsten U."/>
            <person name="Dirks B."/>
            <person name="Chapman J."/>
            <person name="Salamov A."/>
            <person name="Terry A."/>
            <person name="Shapiro H."/>
            <person name="Lindquist E."/>
            <person name="Kapitonov V.V."/>
            <person name="Jurka J."/>
            <person name="Genikhovich G."/>
            <person name="Grigoriev I.V."/>
            <person name="Lucas S.M."/>
            <person name="Steele R.E."/>
            <person name="Finnerty J.R."/>
            <person name="Technau U."/>
            <person name="Martindale M.Q."/>
            <person name="Rokhsar D.S."/>
        </authorList>
    </citation>
    <scope>NUCLEOTIDE SEQUENCE [LARGE SCALE GENOMIC DNA]</scope>
    <source>
        <strain evidence="5">CH2 X CH6</strain>
    </source>
</reference>
<name>A7TAE6_NEMVE</name>
<keyword evidence="5" id="KW-1185">Reference proteome</keyword>
<dbReference type="AlphaFoldDB" id="A7TAE6"/>
<dbReference type="GO" id="GO:0005198">
    <property type="term" value="F:structural molecule activity"/>
    <property type="evidence" value="ECO:0007669"/>
    <property type="project" value="InterPro"/>
</dbReference>
<dbReference type="PANTHER" id="PTHR10554">
    <property type="entry name" value="SYNTROPHIN"/>
    <property type="match status" value="1"/>
</dbReference>
<organism evidence="4 5">
    <name type="scientific">Nematostella vectensis</name>
    <name type="common">Starlet sea anemone</name>
    <dbReference type="NCBI Taxonomy" id="45351"/>
    <lineage>
        <taxon>Eukaryota</taxon>
        <taxon>Metazoa</taxon>
        <taxon>Cnidaria</taxon>
        <taxon>Anthozoa</taxon>
        <taxon>Hexacorallia</taxon>
        <taxon>Actiniaria</taxon>
        <taxon>Edwardsiidae</taxon>
        <taxon>Nematostella</taxon>
    </lineage>
</organism>
<dbReference type="PhylomeDB" id="A7TAE6"/>
<dbReference type="OMA" id="WQAPYRT"/>
<evidence type="ECO:0000313" key="4">
    <source>
        <dbReference type="EMBL" id="EDO27025.1"/>
    </source>
</evidence>
<dbReference type="InterPro" id="IPR001849">
    <property type="entry name" value="PH_domain"/>
</dbReference>